<evidence type="ECO:0000313" key="2">
    <source>
        <dbReference type="EMBL" id="KJR89877.1"/>
    </source>
</evidence>
<proteinExistence type="predicted"/>
<dbReference type="AlphaFoldDB" id="A0A0F2MJS0"/>
<dbReference type="Proteomes" id="UP000033710">
    <property type="component" value="Unassembled WGS sequence"/>
</dbReference>
<comment type="caution">
    <text evidence="2">The sequence shown here is derived from an EMBL/GenBank/DDBJ whole genome shotgun (WGS) entry which is preliminary data.</text>
</comment>
<dbReference type="RefSeq" id="XP_016592553.1">
    <property type="nucleotide sequence ID" value="XM_016737029.1"/>
</dbReference>
<organism evidence="2 3">
    <name type="scientific">Sporothrix schenckii 1099-18</name>
    <dbReference type="NCBI Taxonomy" id="1397361"/>
    <lineage>
        <taxon>Eukaryota</taxon>
        <taxon>Fungi</taxon>
        <taxon>Dikarya</taxon>
        <taxon>Ascomycota</taxon>
        <taxon>Pezizomycotina</taxon>
        <taxon>Sordariomycetes</taxon>
        <taxon>Sordariomycetidae</taxon>
        <taxon>Ophiostomatales</taxon>
        <taxon>Ophiostomataceae</taxon>
        <taxon>Sporothrix</taxon>
    </lineage>
</organism>
<evidence type="ECO:0000256" key="1">
    <source>
        <dbReference type="SAM" id="MobiDB-lite"/>
    </source>
</evidence>
<reference evidence="2 3" key="2">
    <citation type="journal article" date="2015" name="Eukaryot. Cell">
        <title>Asexual propagation of a virulent clone complex in a human and feline outbreak of sporotrichosis.</title>
        <authorList>
            <person name="Teixeira Mde M."/>
            <person name="Rodrigues A.M."/>
            <person name="Tsui C.K."/>
            <person name="de Almeida L.G."/>
            <person name="Van Diepeningen A.D."/>
            <person name="van den Ende B.G."/>
            <person name="Fernandes G.F."/>
            <person name="Kano R."/>
            <person name="Hamelin R.C."/>
            <person name="Lopes-Bezerra L.M."/>
            <person name="Vasconcelos A.T."/>
            <person name="de Hoog S."/>
            <person name="de Camargo Z.P."/>
            <person name="Felipe M.S."/>
        </authorList>
    </citation>
    <scope>NUCLEOTIDE SEQUENCE [LARGE SCALE GENOMIC DNA]</scope>
    <source>
        <strain evidence="2 3">1099-18</strain>
    </source>
</reference>
<evidence type="ECO:0000313" key="3">
    <source>
        <dbReference type="Proteomes" id="UP000033710"/>
    </source>
</evidence>
<dbReference type="EMBL" id="AXCR01000001">
    <property type="protein sequence ID" value="KJR89877.1"/>
    <property type="molecule type" value="Genomic_DNA"/>
</dbReference>
<accession>A0A0F2MJS0</accession>
<feature type="region of interest" description="Disordered" evidence="1">
    <location>
        <begin position="30"/>
        <end position="61"/>
    </location>
</feature>
<gene>
    <name evidence="2" type="ORF">SPSK_10728</name>
</gene>
<dbReference type="VEuPathDB" id="FungiDB:SPSK_10728"/>
<name>A0A0F2MJS0_SPOSC</name>
<dbReference type="GeneID" id="27672306"/>
<reference evidence="2 3" key="1">
    <citation type="journal article" date="2014" name="BMC Genomics">
        <title>Comparative genomics of the major fungal agents of human and animal Sporotrichosis: Sporothrix schenckii and Sporothrix brasiliensis.</title>
        <authorList>
            <person name="Teixeira M.M."/>
            <person name="de Almeida L.G."/>
            <person name="Kubitschek-Barreira P."/>
            <person name="Alves F.L."/>
            <person name="Kioshima E.S."/>
            <person name="Abadio A.K."/>
            <person name="Fernandes L."/>
            <person name="Derengowski L.S."/>
            <person name="Ferreira K.S."/>
            <person name="Souza R.C."/>
            <person name="Ruiz J.C."/>
            <person name="de Andrade N.C."/>
            <person name="Paes H.C."/>
            <person name="Nicola A.M."/>
            <person name="Albuquerque P."/>
            <person name="Gerber A.L."/>
            <person name="Martins V.P."/>
            <person name="Peconick L.D."/>
            <person name="Neto A.V."/>
            <person name="Chaucanez C.B."/>
            <person name="Silva P.A."/>
            <person name="Cunha O.L."/>
            <person name="de Oliveira F.F."/>
            <person name="dos Santos T.C."/>
            <person name="Barros A.L."/>
            <person name="Soares M.A."/>
            <person name="de Oliveira L.M."/>
            <person name="Marini M.M."/>
            <person name="Villalobos-Duno H."/>
            <person name="Cunha M.M."/>
            <person name="de Hoog S."/>
            <person name="da Silveira J.F."/>
            <person name="Henrissat B."/>
            <person name="Nino-Vega G.A."/>
            <person name="Cisalpino P.S."/>
            <person name="Mora-Montes H.M."/>
            <person name="Almeida S.R."/>
            <person name="Stajich J.E."/>
            <person name="Lopes-Bezerra L.M."/>
            <person name="Vasconcelos A.T."/>
            <person name="Felipe M.S."/>
        </authorList>
    </citation>
    <scope>NUCLEOTIDE SEQUENCE [LARGE SCALE GENOMIC DNA]</scope>
    <source>
        <strain evidence="2 3">1099-18</strain>
    </source>
</reference>
<sequence length="97" mass="10701">MTRMERSDARRVCKKGKNLRCTIYGIHQTAKGRNGRKQKLSGGPPILFPLDRSPSPEAGTMKNHTTLEATAICADISVRGLWSILCYDDDGGPRRTA</sequence>
<dbReference type="KEGG" id="ssck:SPSK_10728"/>
<protein>
    <submittedName>
        <fullName evidence="2">Uncharacterized protein</fullName>
    </submittedName>
</protein>